<dbReference type="SUPFAM" id="SSF56059">
    <property type="entry name" value="Glutathione synthetase ATP-binding domain-like"/>
    <property type="match status" value="1"/>
</dbReference>
<dbReference type="Proteomes" id="UP000253420">
    <property type="component" value="Unassembled WGS sequence"/>
</dbReference>
<dbReference type="AlphaFoldDB" id="A0A368K5D2"/>
<keyword evidence="1" id="KW-0479">Metal-binding</keyword>
<sequence length="329" mass="35583">MQCWNNPLAERIDTILILSDRPDGQVKQLSSSFNKLGVKTLSMHLADIGFDSRYKSGLAIPGLDGALPATVVVRSVSSGTFEAITRRLGILHAFAHLGVPVWNSAKAIERCVDKSTTTFLLAQAGLPTPETFTVENLENARAIIEREIASGPLVLKPLFGSQGRGIRLINGPEDLPVPEEVDDVYYLQRFVARAGPPFRDYRVFTCGGEVLGMMARCADGWITNIAKGAKAEPVTGPLRLKLEALALAASKAIGTDFAGIDIVPTSDGELLVLEVNSMPAWSGLQSVVPVRVADRIAKALTARVFPRFERDEEKCAAVFRPHPALTLIK</sequence>
<organism evidence="6 7">
    <name type="scientific">Phyllobacterium salinisoli</name>
    <dbReference type="NCBI Taxonomy" id="1899321"/>
    <lineage>
        <taxon>Bacteria</taxon>
        <taxon>Pseudomonadati</taxon>
        <taxon>Pseudomonadota</taxon>
        <taxon>Alphaproteobacteria</taxon>
        <taxon>Hyphomicrobiales</taxon>
        <taxon>Phyllobacteriaceae</taxon>
        <taxon>Phyllobacterium</taxon>
    </lineage>
</organism>
<evidence type="ECO:0000256" key="1">
    <source>
        <dbReference type="ARBA" id="ARBA00022723"/>
    </source>
</evidence>
<gene>
    <name evidence="6" type="ORF">DUT91_09230</name>
</gene>
<keyword evidence="6" id="KW-0436">Ligase</keyword>
<accession>A0A368K5D2</accession>
<dbReference type="EMBL" id="QOZG01000003">
    <property type="protein sequence ID" value="RCS24441.1"/>
    <property type="molecule type" value="Genomic_DNA"/>
</dbReference>
<protein>
    <submittedName>
        <fullName evidence="6">RimK family alpha-L-glutamate ligase</fullName>
    </submittedName>
</protein>
<comment type="caution">
    <text evidence="6">The sequence shown here is derived from an EMBL/GenBank/DDBJ whole genome shotgun (WGS) entry which is preliminary data.</text>
</comment>
<evidence type="ECO:0000313" key="7">
    <source>
        <dbReference type="Proteomes" id="UP000253420"/>
    </source>
</evidence>
<dbReference type="PANTHER" id="PTHR21621">
    <property type="entry name" value="RIBOSOMAL PROTEIN S6 MODIFICATION PROTEIN"/>
    <property type="match status" value="1"/>
</dbReference>
<dbReference type="Gene3D" id="3.40.50.20">
    <property type="match status" value="1"/>
</dbReference>
<evidence type="ECO:0000256" key="3">
    <source>
        <dbReference type="ARBA" id="ARBA00022840"/>
    </source>
</evidence>
<dbReference type="PROSITE" id="PS50975">
    <property type="entry name" value="ATP_GRASP"/>
    <property type="match status" value="1"/>
</dbReference>
<dbReference type="PANTHER" id="PTHR21621:SF0">
    <property type="entry name" value="BETA-CITRYLGLUTAMATE SYNTHASE B-RELATED"/>
    <property type="match status" value="1"/>
</dbReference>
<evidence type="ECO:0000256" key="4">
    <source>
        <dbReference type="PROSITE-ProRule" id="PRU00409"/>
    </source>
</evidence>
<dbReference type="Gene3D" id="3.30.470.20">
    <property type="entry name" value="ATP-grasp fold, B domain"/>
    <property type="match status" value="1"/>
</dbReference>
<name>A0A368K5D2_9HYPH</name>
<dbReference type="NCBIfam" id="TIGR00768">
    <property type="entry name" value="rimK_fam"/>
    <property type="match status" value="1"/>
</dbReference>
<dbReference type="GO" id="GO:0005524">
    <property type="term" value="F:ATP binding"/>
    <property type="evidence" value="ECO:0007669"/>
    <property type="project" value="UniProtKB-UniRule"/>
</dbReference>
<keyword evidence="7" id="KW-1185">Reference proteome</keyword>
<reference evidence="6 7" key="1">
    <citation type="submission" date="2018-07" db="EMBL/GenBank/DDBJ databases">
        <title>The draft genome of Phyllobacterium salinisoli.</title>
        <authorList>
            <person name="Liu L."/>
            <person name="Li L."/>
            <person name="Zhang X."/>
            <person name="Liang L."/>
        </authorList>
    </citation>
    <scope>NUCLEOTIDE SEQUENCE [LARGE SCALE GENOMIC DNA]</scope>
    <source>
        <strain evidence="6 7">LLAN61</strain>
    </source>
</reference>
<dbReference type="InterPro" id="IPR004666">
    <property type="entry name" value="Rp_bS6_RimK/Lys_biosynth_LsyX"/>
</dbReference>
<evidence type="ECO:0000313" key="6">
    <source>
        <dbReference type="EMBL" id="RCS24441.1"/>
    </source>
</evidence>
<dbReference type="GO" id="GO:0016879">
    <property type="term" value="F:ligase activity, forming carbon-nitrogen bonds"/>
    <property type="evidence" value="ECO:0007669"/>
    <property type="project" value="TreeGrafter"/>
</dbReference>
<dbReference type="GO" id="GO:0005737">
    <property type="term" value="C:cytoplasm"/>
    <property type="evidence" value="ECO:0007669"/>
    <property type="project" value="TreeGrafter"/>
</dbReference>
<keyword evidence="3 4" id="KW-0067">ATP-binding</keyword>
<dbReference type="InterPro" id="IPR013651">
    <property type="entry name" value="ATP-grasp_RimK-type"/>
</dbReference>
<dbReference type="GO" id="GO:0046872">
    <property type="term" value="F:metal ion binding"/>
    <property type="evidence" value="ECO:0007669"/>
    <property type="project" value="UniProtKB-KW"/>
</dbReference>
<proteinExistence type="predicted"/>
<evidence type="ECO:0000256" key="2">
    <source>
        <dbReference type="ARBA" id="ARBA00022741"/>
    </source>
</evidence>
<dbReference type="Pfam" id="PF08443">
    <property type="entry name" value="RimK"/>
    <property type="match status" value="1"/>
</dbReference>
<feature type="domain" description="ATP-grasp" evidence="5">
    <location>
        <begin position="118"/>
        <end position="301"/>
    </location>
</feature>
<evidence type="ECO:0000259" key="5">
    <source>
        <dbReference type="PROSITE" id="PS50975"/>
    </source>
</evidence>
<dbReference type="InterPro" id="IPR011761">
    <property type="entry name" value="ATP-grasp"/>
</dbReference>
<dbReference type="OrthoDB" id="9786585at2"/>
<keyword evidence="2 4" id="KW-0547">Nucleotide-binding</keyword>